<dbReference type="Pfam" id="PF00071">
    <property type="entry name" value="Ras"/>
    <property type="match status" value="1"/>
</dbReference>
<reference evidence="5" key="1">
    <citation type="submission" date="2020-03" db="EMBL/GenBank/DDBJ databases">
        <title>Studies in the Genomics of Life Span.</title>
        <authorList>
            <person name="Glass D."/>
        </authorList>
    </citation>
    <scope>NUCLEOTIDE SEQUENCE</scope>
    <source>
        <strain evidence="5">LTLLF</strain>
        <tissue evidence="5">Muscle</tissue>
    </source>
</reference>
<dbReference type="SMART" id="SM00175">
    <property type="entry name" value="RAB"/>
    <property type="match status" value="1"/>
</dbReference>
<dbReference type="GO" id="GO:0007165">
    <property type="term" value="P:signal transduction"/>
    <property type="evidence" value="ECO:0007669"/>
    <property type="project" value="InterPro"/>
</dbReference>
<gene>
    <name evidence="5" type="ORF">LTLLF_174530</name>
</gene>
<organism evidence="5 6">
    <name type="scientific">Microtus ochrogaster</name>
    <name type="common">Prairie vole</name>
    <dbReference type="NCBI Taxonomy" id="79684"/>
    <lineage>
        <taxon>Eukaryota</taxon>
        <taxon>Metazoa</taxon>
        <taxon>Chordata</taxon>
        <taxon>Craniata</taxon>
        <taxon>Vertebrata</taxon>
        <taxon>Euteleostomi</taxon>
        <taxon>Mammalia</taxon>
        <taxon>Eutheria</taxon>
        <taxon>Euarchontoglires</taxon>
        <taxon>Glires</taxon>
        <taxon>Rodentia</taxon>
        <taxon>Myomorpha</taxon>
        <taxon>Muroidea</taxon>
        <taxon>Cricetidae</taxon>
        <taxon>Arvicolinae</taxon>
        <taxon>Microtus</taxon>
    </lineage>
</organism>
<name>A0A8J6G6X5_MICOH</name>
<sequence length="157" mass="18222">MANHAPEVSSTLNSEVARAEFTAMREQYMRGGEGFIICYSVIDRQSFQEAAKLKELIFQVRHTYEIPLVLVGNKIDLEQFRQVSTEEGMNLAREYNCPFFETSAALRFGIDDAFQGLVREIRRKESMLSSMEKKLKRKDSLWKKIKASLKKKRETMT</sequence>
<keyword evidence="4" id="KW-0472">Membrane</keyword>
<dbReference type="InterPro" id="IPR005225">
    <property type="entry name" value="Small_GTP-bd"/>
</dbReference>
<evidence type="ECO:0000256" key="2">
    <source>
        <dbReference type="ARBA" id="ARBA00022741"/>
    </source>
</evidence>
<dbReference type="EMBL" id="JAATJU010024200">
    <property type="protein sequence ID" value="KAH0506174.1"/>
    <property type="molecule type" value="Genomic_DNA"/>
</dbReference>
<dbReference type="GO" id="GO:0016020">
    <property type="term" value="C:membrane"/>
    <property type="evidence" value="ECO:0007669"/>
    <property type="project" value="InterPro"/>
</dbReference>
<dbReference type="PROSITE" id="PS51421">
    <property type="entry name" value="RAS"/>
    <property type="match status" value="1"/>
</dbReference>
<dbReference type="PRINTS" id="PR00449">
    <property type="entry name" value="RASTRNSFRMNG"/>
</dbReference>
<dbReference type="InterPro" id="IPR027417">
    <property type="entry name" value="P-loop_NTPase"/>
</dbReference>
<keyword evidence="3" id="KW-0342">GTP-binding</keyword>
<dbReference type="SMART" id="SM00174">
    <property type="entry name" value="RHO"/>
    <property type="match status" value="1"/>
</dbReference>
<proteinExistence type="predicted"/>
<dbReference type="AlphaFoldDB" id="A0A8J6G6X5"/>
<dbReference type="GO" id="GO:0003924">
    <property type="term" value="F:GTPase activity"/>
    <property type="evidence" value="ECO:0007669"/>
    <property type="project" value="InterPro"/>
</dbReference>
<dbReference type="PANTHER" id="PTHR24070">
    <property type="entry name" value="RAS, DI-RAS, AND RHEB FAMILY MEMBERS OF SMALL GTPASE SUPERFAMILY"/>
    <property type="match status" value="1"/>
</dbReference>
<dbReference type="GO" id="GO:0005525">
    <property type="term" value="F:GTP binding"/>
    <property type="evidence" value="ECO:0007669"/>
    <property type="project" value="UniProtKB-KW"/>
</dbReference>
<dbReference type="PROSITE" id="PS51419">
    <property type="entry name" value="RAB"/>
    <property type="match status" value="1"/>
</dbReference>
<dbReference type="FunFam" id="3.40.50.300:FF:003556">
    <property type="entry name" value="NRAS proto-oncogene, GTPase"/>
    <property type="match status" value="1"/>
</dbReference>
<dbReference type="InterPro" id="IPR001806">
    <property type="entry name" value="Small_GTPase"/>
</dbReference>
<dbReference type="SUPFAM" id="SSF52540">
    <property type="entry name" value="P-loop containing nucleoside triphosphate hydrolases"/>
    <property type="match status" value="1"/>
</dbReference>
<dbReference type="Proteomes" id="UP000710432">
    <property type="component" value="Unassembled WGS sequence"/>
</dbReference>
<dbReference type="Gene3D" id="3.40.50.300">
    <property type="entry name" value="P-loop containing nucleotide triphosphate hydrolases"/>
    <property type="match status" value="1"/>
</dbReference>
<dbReference type="GO" id="GO:0012505">
    <property type="term" value="C:endomembrane system"/>
    <property type="evidence" value="ECO:0007669"/>
    <property type="project" value="UniProtKB-SubCell"/>
</dbReference>
<evidence type="ECO:0000256" key="4">
    <source>
        <dbReference type="ARBA" id="ARBA00023136"/>
    </source>
</evidence>
<evidence type="ECO:0000256" key="1">
    <source>
        <dbReference type="ARBA" id="ARBA00004308"/>
    </source>
</evidence>
<evidence type="ECO:0000256" key="3">
    <source>
        <dbReference type="ARBA" id="ARBA00023134"/>
    </source>
</evidence>
<evidence type="ECO:0000313" key="5">
    <source>
        <dbReference type="EMBL" id="KAH0506174.1"/>
    </source>
</evidence>
<keyword evidence="2" id="KW-0547">Nucleotide-binding</keyword>
<comment type="subcellular location">
    <subcellularLocation>
        <location evidence="1">Endomembrane system</location>
    </subcellularLocation>
</comment>
<dbReference type="InterPro" id="IPR020849">
    <property type="entry name" value="Small_GTPase_Ras-type"/>
</dbReference>
<dbReference type="NCBIfam" id="TIGR00231">
    <property type="entry name" value="small_GTP"/>
    <property type="match status" value="1"/>
</dbReference>
<accession>A0A8J6G6X5</accession>
<comment type="caution">
    <text evidence="5">The sequence shown here is derived from an EMBL/GenBank/DDBJ whole genome shotgun (WGS) entry which is preliminary data.</text>
</comment>
<dbReference type="SMART" id="SM00173">
    <property type="entry name" value="RAS"/>
    <property type="match status" value="1"/>
</dbReference>
<protein>
    <submittedName>
        <fullName evidence="5">GTP-binding protein Rit2</fullName>
    </submittedName>
</protein>
<evidence type="ECO:0000313" key="6">
    <source>
        <dbReference type="Proteomes" id="UP000710432"/>
    </source>
</evidence>